<feature type="region of interest" description="Disordered" evidence="1">
    <location>
        <begin position="149"/>
        <end position="180"/>
    </location>
</feature>
<dbReference type="GeneID" id="118884964"/>
<dbReference type="RefSeq" id="XP_036689081.1">
    <property type="nucleotide sequence ID" value="XM_036833186.1"/>
</dbReference>
<feature type="compositionally biased region" description="Basic and acidic residues" evidence="1">
    <location>
        <begin position="156"/>
        <end position="168"/>
    </location>
</feature>
<dbReference type="Proteomes" id="UP000694857">
    <property type="component" value="Chromosome 19"/>
</dbReference>
<evidence type="ECO:0000313" key="4">
    <source>
        <dbReference type="RefSeq" id="XP_036689082.1"/>
    </source>
</evidence>
<reference evidence="3 4" key="1">
    <citation type="submission" date="2025-04" db="UniProtKB">
        <authorList>
            <consortium name="RefSeq"/>
        </authorList>
    </citation>
    <scope>IDENTIFICATION</scope>
    <source>
        <tissue evidence="3 4">Epidermis and Blubber</tissue>
    </source>
</reference>
<keyword evidence="2" id="KW-1185">Reference proteome</keyword>
<evidence type="ECO:0000256" key="1">
    <source>
        <dbReference type="SAM" id="MobiDB-lite"/>
    </source>
</evidence>
<name>A0A8B8VVZ0_BALMU</name>
<feature type="region of interest" description="Disordered" evidence="1">
    <location>
        <begin position="1"/>
        <end position="136"/>
    </location>
</feature>
<proteinExistence type="predicted"/>
<feature type="compositionally biased region" description="Pro residues" evidence="1">
    <location>
        <begin position="119"/>
        <end position="133"/>
    </location>
</feature>
<sequence>MRGASRPDHPGPLLEAPSRGTTQRDGQVLRVDPTRDDGLGAAVRPPPTHPWAERATLQGEQLASLGQEGAGSTARPASPQERAQGRRSTARTSRPGLPLVPAWPPPSCVKGPRSSQRPAPGPPAKQSFPPNPVPWKLASLAPCAWRSLSPGLQVPREGKSVARDEARHPLAAGGGGDGHS</sequence>
<dbReference type="KEGG" id="bmus:118884964"/>
<protein>
    <submittedName>
        <fullName evidence="3 4">Translation initiation factor IF-2-like</fullName>
    </submittedName>
</protein>
<evidence type="ECO:0000313" key="3">
    <source>
        <dbReference type="RefSeq" id="XP_036689081.1"/>
    </source>
</evidence>
<dbReference type="AlphaFoldDB" id="A0A8B8VVZ0"/>
<dbReference type="RefSeq" id="XP_036689082.1">
    <property type="nucleotide sequence ID" value="XM_036833187.1"/>
</dbReference>
<organism evidence="2 3">
    <name type="scientific">Balaenoptera musculus</name>
    <name type="common">Blue whale</name>
    <dbReference type="NCBI Taxonomy" id="9771"/>
    <lineage>
        <taxon>Eukaryota</taxon>
        <taxon>Metazoa</taxon>
        <taxon>Chordata</taxon>
        <taxon>Craniata</taxon>
        <taxon>Vertebrata</taxon>
        <taxon>Euteleostomi</taxon>
        <taxon>Mammalia</taxon>
        <taxon>Eutheria</taxon>
        <taxon>Laurasiatheria</taxon>
        <taxon>Artiodactyla</taxon>
        <taxon>Whippomorpha</taxon>
        <taxon>Cetacea</taxon>
        <taxon>Mysticeti</taxon>
        <taxon>Balaenopteridae</taxon>
        <taxon>Balaenoptera</taxon>
    </lineage>
</organism>
<gene>
    <name evidence="3 4" type="primary">LOC118884964</name>
</gene>
<accession>A0A8B8VVZ0</accession>
<evidence type="ECO:0000313" key="2">
    <source>
        <dbReference type="Proteomes" id="UP000694857"/>
    </source>
</evidence>